<protein>
    <recommendedName>
        <fullName evidence="3">K(+)-transporting ATPase subunit F</fullName>
    </recommendedName>
</protein>
<evidence type="ECO:0008006" key="3">
    <source>
        <dbReference type="Google" id="ProtNLM"/>
    </source>
</evidence>
<dbReference type="InterPro" id="IPR011726">
    <property type="entry name" value="KdpF"/>
</dbReference>
<evidence type="ECO:0000256" key="1">
    <source>
        <dbReference type="SAM" id="Phobius"/>
    </source>
</evidence>
<evidence type="ECO:0000313" key="2">
    <source>
        <dbReference type="EMBL" id="MPN04799.1"/>
    </source>
</evidence>
<dbReference type="EMBL" id="VSSQ01050719">
    <property type="protein sequence ID" value="MPN04799.1"/>
    <property type="molecule type" value="Genomic_DNA"/>
</dbReference>
<gene>
    <name evidence="2" type="ORF">SDC9_152047</name>
</gene>
<keyword evidence="1" id="KW-1133">Transmembrane helix</keyword>
<comment type="caution">
    <text evidence="2">The sequence shown here is derived from an EMBL/GenBank/DDBJ whole genome shotgun (WGS) entry which is preliminary data.</text>
</comment>
<dbReference type="Pfam" id="PF09604">
    <property type="entry name" value="Potass_KdpF"/>
    <property type="match status" value="1"/>
</dbReference>
<accession>A0A645EUD1</accession>
<dbReference type="AlphaFoldDB" id="A0A645EUD1"/>
<feature type="transmembrane region" description="Helical" evidence="1">
    <location>
        <begin position="6"/>
        <end position="25"/>
    </location>
</feature>
<organism evidence="2">
    <name type="scientific">bioreactor metagenome</name>
    <dbReference type="NCBI Taxonomy" id="1076179"/>
    <lineage>
        <taxon>unclassified sequences</taxon>
        <taxon>metagenomes</taxon>
        <taxon>ecological metagenomes</taxon>
    </lineage>
</organism>
<sequence>MNPLYLIALAVAIGVFGYLIAVLFFPENFS</sequence>
<dbReference type="GO" id="GO:0005886">
    <property type="term" value="C:plasma membrane"/>
    <property type="evidence" value="ECO:0007669"/>
    <property type="project" value="InterPro"/>
</dbReference>
<keyword evidence="1" id="KW-0812">Transmembrane</keyword>
<proteinExistence type="predicted"/>
<dbReference type="GO" id="GO:0008556">
    <property type="term" value="F:P-type potassium transmembrane transporter activity"/>
    <property type="evidence" value="ECO:0007669"/>
    <property type="project" value="InterPro"/>
</dbReference>
<keyword evidence="1" id="KW-0472">Membrane</keyword>
<reference evidence="2" key="1">
    <citation type="submission" date="2019-08" db="EMBL/GenBank/DDBJ databases">
        <authorList>
            <person name="Kucharzyk K."/>
            <person name="Murdoch R.W."/>
            <person name="Higgins S."/>
            <person name="Loffler F."/>
        </authorList>
    </citation>
    <scope>NUCLEOTIDE SEQUENCE</scope>
</reference>
<name>A0A645EUD1_9ZZZZ</name>